<reference evidence="2" key="1">
    <citation type="submission" date="2017-09" db="EMBL/GenBank/DDBJ databases">
        <title>Depth-based differentiation of microbial function through sediment-hosted aquifers and enrichment of novel symbionts in the deep terrestrial subsurface.</title>
        <authorList>
            <person name="Probst A.J."/>
            <person name="Ladd B."/>
            <person name="Jarett J.K."/>
            <person name="Geller-Mcgrath D.E."/>
            <person name="Sieber C.M.K."/>
            <person name="Emerson J.B."/>
            <person name="Anantharaman K."/>
            <person name="Thomas B.C."/>
            <person name="Malmstrom R."/>
            <person name="Stieglmeier M."/>
            <person name="Klingl A."/>
            <person name="Woyke T."/>
            <person name="Ryan C.M."/>
            <person name="Banfield J.F."/>
        </authorList>
    </citation>
    <scope>NUCLEOTIDE SEQUENCE [LARGE SCALE GENOMIC DNA]</scope>
</reference>
<dbReference type="Proteomes" id="UP000230543">
    <property type="component" value="Unassembled WGS sequence"/>
</dbReference>
<evidence type="ECO:0000313" key="1">
    <source>
        <dbReference type="EMBL" id="PIT90660.1"/>
    </source>
</evidence>
<sequence>MEDKTLEQHFRAIQEALVQLDDKFTKRFDKHDERFDRQDVVLKSIFEIIEEYDTERKAIKSDIWDLKKAVAEIQIKLESAKL</sequence>
<dbReference type="EMBL" id="PFBO01000029">
    <property type="protein sequence ID" value="PIT90660.1"/>
    <property type="molecule type" value="Genomic_DNA"/>
</dbReference>
<dbReference type="AlphaFoldDB" id="A0A2M6WCY6"/>
<proteinExistence type="predicted"/>
<organism evidence="1 2">
    <name type="scientific">Candidatus Komeilibacteria bacterium CG10_big_fil_rev_8_21_14_0_10_41_13</name>
    <dbReference type="NCBI Taxonomy" id="1974476"/>
    <lineage>
        <taxon>Bacteria</taxon>
        <taxon>Candidatus Komeiliibacteriota</taxon>
    </lineage>
</organism>
<evidence type="ECO:0000313" key="2">
    <source>
        <dbReference type="Proteomes" id="UP000230543"/>
    </source>
</evidence>
<protein>
    <submittedName>
        <fullName evidence="1">Uncharacterized protein</fullName>
    </submittedName>
</protein>
<name>A0A2M6WCY6_9BACT</name>
<accession>A0A2M6WCY6</accession>
<comment type="caution">
    <text evidence="1">The sequence shown here is derived from an EMBL/GenBank/DDBJ whole genome shotgun (WGS) entry which is preliminary data.</text>
</comment>
<gene>
    <name evidence="1" type="ORF">COU22_00985</name>
</gene>